<protein>
    <recommendedName>
        <fullName evidence="4">DUF3892 domain-containing protein</fullName>
    </recommendedName>
</protein>
<sequence length="73" mass="8218">MKITKVKHDSKGEIIEYQLDNGSIVSKEEVVNLAYNGEIEGVMVSRSKSNEYYVRSTPDGDKSNNLDNLPEIQ</sequence>
<dbReference type="InterPro" id="IPR024997">
    <property type="entry name" value="DUF3892"/>
</dbReference>
<dbReference type="Proteomes" id="UP000036756">
    <property type="component" value="Unassembled WGS sequence"/>
</dbReference>
<evidence type="ECO:0008006" key="4">
    <source>
        <dbReference type="Google" id="ProtNLM"/>
    </source>
</evidence>
<proteinExistence type="predicted"/>
<accession>A0A0J8D8G5</accession>
<organism evidence="2 3">
    <name type="scientific">Clostridium cylindrosporum DSM 605</name>
    <dbReference type="NCBI Taxonomy" id="1121307"/>
    <lineage>
        <taxon>Bacteria</taxon>
        <taxon>Bacillati</taxon>
        <taxon>Bacillota</taxon>
        <taxon>Clostridia</taxon>
        <taxon>Eubacteriales</taxon>
        <taxon>Clostridiaceae</taxon>
        <taxon>Clostridium</taxon>
    </lineage>
</organism>
<comment type="caution">
    <text evidence="2">The sequence shown here is derived from an EMBL/GenBank/DDBJ whole genome shotgun (WGS) entry which is preliminary data.</text>
</comment>
<dbReference type="Pfam" id="PF13031">
    <property type="entry name" value="DUF3892"/>
    <property type="match status" value="1"/>
</dbReference>
<dbReference type="STRING" id="1121307.CLCY_19c00010"/>
<gene>
    <name evidence="2" type="ORF">CLCY_19c00010</name>
</gene>
<dbReference type="EMBL" id="LFVU01000013">
    <property type="protein sequence ID" value="KMT22350.1"/>
    <property type="molecule type" value="Genomic_DNA"/>
</dbReference>
<reference evidence="2 3" key="1">
    <citation type="submission" date="2015-06" db="EMBL/GenBank/DDBJ databases">
        <title>Draft genome sequence of the purine-degrading Clostridium cylindrosporum HC-1 (DSM 605).</title>
        <authorList>
            <person name="Poehlein A."/>
            <person name="Schiel-Bengelsdorf B."/>
            <person name="Bengelsdorf F."/>
            <person name="Daniel R."/>
            <person name="Duerre P."/>
        </authorList>
    </citation>
    <scope>NUCLEOTIDE SEQUENCE [LARGE SCALE GENOMIC DNA]</scope>
    <source>
        <strain evidence="2 3">DSM 605</strain>
    </source>
</reference>
<keyword evidence="3" id="KW-1185">Reference proteome</keyword>
<feature type="region of interest" description="Disordered" evidence="1">
    <location>
        <begin position="53"/>
        <end position="73"/>
    </location>
</feature>
<name>A0A0J8D8G5_CLOCY</name>
<dbReference type="RefSeq" id="WP_053083273.1">
    <property type="nucleotide sequence ID" value="NZ_LFVU01000013.1"/>
</dbReference>
<dbReference type="AlphaFoldDB" id="A0A0J8D8G5"/>
<evidence type="ECO:0000256" key="1">
    <source>
        <dbReference type="SAM" id="MobiDB-lite"/>
    </source>
</evidence>
<dbReference type="PATRIC" id="fig|1121307.3.peg.354"/>
<dbReference type="OrthoDB" id="1954671at2"/>
<evidence type="ECO:0000313" key="2">
    <source>
        <dbReference type="EMBL" id="KMT22350.1"/>
    </source>
</evidence>
<evidence type="ECO:0000313" key="3">
    <source>
        <dbReference type="Proteomes" id="UP000036756"/>
    </source>
</evidence>